<protein>
    <submittedName>
        <fullName evidence="3">Type I pullulanase</fullName>
    </submittedName>
</protein>
<dbReference type="InterPro" id="IPR049117">
    <property type="entry name" value="pulA_all-beta"/>
</dbReference>
<dbReference type="Pfam" id="PF02922">
    <property type="entry name" value="CBM_48"/>
    <property type="match status" value="1"/>
</dbReference>
<dbReference type="Pfam" id="PF00128">
    <property type="entry name" value="Alpha-amylase"/>
    <property type="match status" value="1"/>
</dbReference>
<dbReference type="InterPro" id="IPR017853">
    <property type="entry name" value="GH"/>
</dbReference>
<dbReference type="InterPro" id="IPR013780">
    <property type="entry name" value="Glyco_hydro_b"/>
</dbReference>
<evidence type="ECO:0000313" key="3">
    <source>
        <dbReference type="EMBL" id="RKD31219.1"/>
    </source>
</evidence>
<dbReference type="SMART" id="SM00642">
    <property type="entry name" value="Aamy"/>
    <property type="match status" value="1"/>
</dbReference>
<name>A0A419T1B5_9FIRM</name>
<dbReference type="SUPFAM" id="SSF51445">
    <property type="entry name" value="(Trans)glycosidases"/>
    <property type="match status" value="1"/>
</dbReference>
<dbReference type="InterPro" id="IPR013783">
    <property type="entry name" value="Ig-like_fold"/>
</dbReference>
<dbReference type="CDD" id="cd02860">
    <property type="entry name" value="E_set_Pullulanase"/>
    <property type="match status" value="1"/>
</dbReference>
<dbReference type="Pfam" id="PF21653">
    <property type="entry name" value="pulA_all-beta"/>
    <property type="match status" value="1"/>
</dbReference>
<dbReference type="Proteomes" id="UP000284177">
    <property type="component" value="Unassembled WGS sequence"/>
</dbReference>
<comment type="caution">
    <text evidence="3">The sequence shown here is derived from an EMBL/GenBank/DDBJ whole genome shotgun (WGS) entry which is preliminary data.</text>
</comment>
<sequence length="630" mass="72444">MYKKEDLLDMVYTGDDLGATYRKDYTIFKVWSPVADNMKVVVYENYDDNVGTEYPMKLSENGVWELKLKGDYKNKYYNYRVTIDGVEKETPDPYTKGATANGKKGMIVDFKSINPKGWENHKIPKALELTESVIYEIHVRDFSVSEDSGIKNKGKYLAFTEKNTRGPHGIKTGLDHLIELGITHLHLLPVFDFASVDETKEGEYNWGYDPYLYNVPEGSYATDPYDGRVRIREFKEMVKTLHENGIRVVMDVVYNHTYTTGDSPFDILVPKYYYRTDIDEIYTNGSGCGNEIATEKPMVRKFILDSVKFWATEYKIDGFRFDLMGLLDIITMKVIEKELKEINPNILIYGEPWTGGASALPFEKQFKKGSQRGIDIAVFNDDFRNVIKGDNDGIERGFATGKYGLEKEIKKGIVGSIHYNDEIVSFTENPVETINYVSSHDNLCLFDKIEKSNPDNTPKEREKMNRLSLALIITSQGIPFIQGGTEFLRTKFGDHNSYNSGDNINKIKWSRKAEYNQTFEYIKGLIDFRKSQRVMKLNKAEEIKSSLTFIDTPENCVGYLLNSPYSEDYQYILVIHNANRESVEIKLPMEGKWKVIANEYKVNKNGIENENIYCEDVVNVESISTYILCK</sequence>
<dbReference type="NCBIfam" id="TIGR02104">
    <property type="entry name" value="pulA_typeI"/>
    <property type="match status" value="1"/>
</dbReference>
<evidence type="ECO:0000259" key="2">
    <source>
        <dbReference type="SMART" id="SM00642"/>
    </source>
</evidence>
<dbReference type="Gene3D" id="2.60.40.10">
    <property type="entry name" value="Immunoglobulins"/>
    <property type="match status" value="1"/>
</dbReference>
<evidence type="ECO:0000256" key="1">
    <source>
        <dbReference type="ARBA" id="ARBA00008061"/>
    </source>
</evidence>
<dbReference type="InterPro" id="IPR011840">
    <property type="entry name" value="PulA_typeI"/>
</dbReference>
<keyword evidence="4" id="KW-1185">Reference proteome</keyword>
<dbReference type="PANTHER" id="PTHR43002">
    <property type="entry name" value="GLYCOGEN DEBRANCHING ENZYME"/>
    <property type="match status" value="1"/>
</dbReference>
<gene>
    <name evidence="3" type="ORF">BET03_03570</name>
</gene>
<dbReference type="InterPro" id="IPR004193">
    <property type="entry name" value="Glyco_hydro_13_N"/>
</dbReference>
<dbReference type="Gene3D" id="3.20.20.80">
    <property type="entry name" value="Glycosidases"/>
    <property type="match status" value="1"/>
</dbReference>
<dbReference type="InterPro" id="IPR006047">
    <property type="entry name" value="GH13_cat_dom"/>
</dbReference>
<dbReference type="InterPro" id="IPR014756">
    <property type="entry name" value="Ig_E-set"/>
</dbReference>
<dbReference type="RefSeq" id="WP_120169609.1">
    <property type="nucleotide sequence ID" value="NZ_MCIB01000023.1"/>
</dbReference>
<accession>A0A419T1B5</accession>
<dbReference type="OrthoDB" id="9761875at2"/>
<dbReference type="EMBL" id="MCIB01000023">
    <property type="protein sequence ID" value="RKD31219.1"/>
    <property type="molecule type" value="Genomic_DNA"/>
</dbReference>
<dbReference type="AlphaFoldDB" id="A0A419T1B5"/>
<evidence type="ECO:0000313" key="4">
    <source>
        <dbReference type="Proteomes" id="UP000284177"/>
    </source>
</evidence>
<dbReference type="CDD" id="cd11341">
    <property type="entry name" value="AmyAc_Pullulanase_LD-like"/>
    <property type="match status" value="1"/>
</dbReference>
<proteinExistence type="inferred from homology"/>
<dbReference type="SUPFAM" id="SSF81296">
    <property type="entry name" value="E set domains"/>
    <property type="match status" value="1"/>
</dbReference>
<feature type="domain" description="Glycosyl hydrolase family 13 catalytic" evidence="2">
    <location>
        <begin position="136"/>
        <end position="529"/>
    </location>
</feature>
<dbReference type="Gene3D" id="2.60.40.1180">
    <property type="entry name" value="Golgi alpha-mannosidase II"/>
    <property type="match status" value="1"/>
</dbReference>
<comment type="similarity">
    <text evidence="1">Belongs to the glycosyl hydrolase 13 family.</text>
</comment>
<dbReference type="GO" id="GO:0004553">
    <property type="term" value="F:hydrolase activity, hydrolyzing O-glycosyl compounds"/>
    <property type="evidence" value="ECO:0007669"/>
    <property type="project" value="InterPro"/>
</dbReference>
<reference evidence="3 4" key="1">
    <citation type="submission" date="2016-08" db="EMBL/GenBank/DDBJ databases">
        <title>Novel Firmicutes and Novel Genomes.</title>
        <authorList>
            <person name="Poppleton D.I."/>
            <person name="Gribaldo S."/>
        </authorList>
    </citation>
    <scope>NUCLEOTIDE SEQUENCE [LARGE SCALE GENOMIC DNA]</scope>
    <source>
        <strain evidence="3 4">CTT3</strain>
    </source>
</reference>
<organism evidence="3 4">
    <name type="scientific">Thermohalobacter berrensis</name>
    <dbReference type="NCBI Taxonomy" id="99594"/>
    <lineage>
        <taxon>Bacteria</taxon>
        <taxon>Bacillati</taxon>
        <taxon>Bacillota</taxon>
        <taxon>Tissierellia</taxon>
        <taxon>Tissierellales</taxon>
        <taxon>Thermohalobacteraceae</taxon>
        <taxon>Thermohalobacter</taxon>
    </lineage>
</organism>
<dbReference type="GO" id="GO:0005975">
    <property type="term" value="P:carbohydrate metabolic process"/>
    <property type="evidence" value="ECO:0007669"/>
    <property type="project" value="InterPro"/>
</dbReference>